<gene>
    <name evidence="8" type="ORF">EZJ58_1480</name>
</gene>
<feature type="transmembrane region" description="Helical" evidence="7">
    <location>
        <begin position="55"/>
        <end position="76"/>
    </location>
</feature>
<keyword evidence="4 7" id="KW-0812">Transmembrane</keyword>
<dbReference type="PANTHER" id="PTHR43663:SF1">
    <property type="entry name" value="CHROMATE TRANSPORTER"/>
    <property type="match status" value="1"/>
</dbReference>
<keyword evidence="3" id="KW-1003">Cell membrane</keyword>
<protein>
    <submittedName>
        <fullName evidence="8">Chromate transport protein ChrA</fullName>
    </submittedName>
</protein>
<evidence type="ECO:0000256" key="3">
    <source>
        <dbReference type="ARBA" id="ARBA00022475"/>
    </source>
</evidence>
<name>A0A4V2Q2M0_9GAMM</name>
<comment type="caution">
    <text evidence="8">The sequence shown here is derived from an EMBL/GenBank/DDBJ whole genome shotgun (WGS) entry which is preliminary data.</text>
</comment>
<comment type="subcellular location">
    <subcellularLocation>
        <location evidence="1">Cell membrane</location>
        <topology evidence="1">Multi-pass membrane protein</topology>
    </subcellularLocation>
</comment>
<accession>A0A4V2Q2M0</accession>
<dbReference type="Pfam" id="PF02417">
    <property type="entry name" value="Chromate_transp"/>
    <property type="match status" value="1"/>
</dbReference>
<evidence type="ECO:0000256" key="5">
    <source>
        <dbReference type="ARBA" id="ARBA00022989"/>
    </source>
</evidence>
<feature type="transmembrane region" description="Helical" evidence="7">
    <location>
        <begin position="121"/>
        <end position="138"/>
    </location>
</feature>
<evidence type="ECO:0000256" key="4">
    <source>
        <dbReference type="ARBA" id="ARBA00022692"/>
    </source>
</evidence>
<sequence length="206" mass="21723">MQRRRTQHRHPLSGALAVLVVFAKIGSTAFGGGSATIAAMRQACIRHGWMNEQQFLDIVVLSRLTPGISILAQTLLVGRAVAGVPGMFAALAGLLTPALAITLALSKLYQLINGLPSTVTPLHAIVAASAGFAIAMTLQLLRDSFAGRRVVLTTVIVMAYTGLAFLVANPLMVMGIAIVLALLLPGLFNKLEKHPPEESSGERPEP</sequence>
<evidence type="ECO:0000256" key="1">
    <source>
        <dbReference type="ARBA" id="ARBA00004651"/>
    </source>
</evidence>
<comment type="similarity">
    <text evidence="2">Belongs to the chromate ion transporter (CHR) (TC 2.A.51) family.</text>
</comment>
<evidence type="ECO:0000313" key="8">
    <source>
        <dbReference type="EMBL" id="TCL03408.1"/>
    </source>
</evidence>
<feature type="transmembrane region" description="Helical" evidence="7">
    <location>
        <begin position="173"/>
        <end position="191"/>
    </location>
</feature>
<dbReference type="PANTHER" id="PTHR43663">
    <property type="entry name" value="CHROMATE TRANSPORT PROTEIN-RELATED"/>
    <property type="match status" value="1"/>
</dbReference>
<feature type="transmembrane region" description="Helical" evidence="7">
    <location>
        <begin position="88"/>
        <end position="109"/>
    </location>
</feature>
<dbReference type="Proteomes" id="UP000294555">
    <property type="component" value="Unassembled WGS sequence"/>
</dbReference>
<keyword evidence="6 7" id="KW-0472">Membrane</keyword>
<dbReference type="GO" id="GO:0015109">
    <property type="term" value="F:chromate transmembrane transporter activity"/>
    <property type="evidence" value="ECO:0007669"/>
    <property type="project" value="InterPro"/>
</dbReference>
<dbReference type="RefSeq" id="WP_132922277.1">
    <property type="nucleotide sequence ID" value="NZ_SJOI01000001.1"/>
</dbReference>
<proteinExistence type="inferred from homology"/>
<evidence type="ECO:0000256" key="7">
    <source>
        <dbReference type="SAM" id="Phobius"/>
    </source>
</evidence>
<dbReference type="InterPro" id="IPR052518">
    <property type="entry name" value="CHR_Transporter"/>
</dbReference>
<keyword evidence="5 7" id="KW-1133">Transmembrane helix</keyword>
<dbReference type="InterPro" id="IPR003370">
    <property type="entry name" value="Chromate_transpt"/>
</dbReference>
<evidence type="ECO:0000313" key="9">
    <source>
        <dbReference type="Proteomes" id="UP000294555"/>
    </source>
</evidence>
<dbReference type="AlphaFoldDB" id="A0A4V2Q2M0"/>
<dbReference type="GO" id="GO:0005886">
    <property type="term" value="C:plasma membrane"/>
    <property type="evidence" value="ECO:0007669"/>
    <property type="project" value="UniProtKB-SubCell"/>
</dbReference>
<keyword evidence="9" id="KW-1185">Reference proteome</keyword>
<dbReference type="EMBL" id="SJOI01000001">
    <property type="protein sequence ID" value="TCL03408.1"/>
    <property type="molecule type" value="Genomic_DNA"/>
</dbReference>
<reference evidence="8 9" key="1">
    <citation type="submission" date="2019-02" db="EMBL/GenBank/DDBJ databases">
        <title>Investigation of anaerobic lignin degradation for improved lignocellulosic biofuels.</title>
        <authorList>
            <person name="Deangelis K."/>
        </authorList>
    </citation>
    <scope>NUCLEOTIDE SEQUENCE [LARGE SCALE GENOMIC DNA]</scope>
    <source>
        <strain evidence="8 9">159R</strain>
    </source>
</reference>
<evidence type="ECO:0000256" key="2">
    <source>
        <dbReference type="ARBA" id="ARBA00005262"/>
    </source>
</evidence>
<evidence type="ECO:0000256" key="6">
    <source>
        <dbReference type="ARBA" id="ARBA00023136"/>
    </source>
</evidence>
<dbReference type="OrthoDB" id="9027281at2"/>
<organism evidence="8 9">
    <name type="scientific">Sodalis ligni</name>
    <dbReference type="NCBI Taxonomy" id="2697027"/>
    <lineage>
        <taxon>Bacteria</taxon>
        <taxon>Pseudomonadati</taxon>
        <taxon>Pseudomonadota</taxon>
        <taxon>Gammaproteobacteria</taxon>
        <taxon>Enterobacterales</taxon>
        <taxon>Bruguierivoracaceae</taxon>
        <taxon>Sodalis</taxon>
    </lineage>
</organism>